<dbReference type="GO" id="GO:0004797">
    <property type="term" value="F:thymidine kinase activity"/>
    <property type="evidence" value="ECO:0007669"/>
    <property type="project" value="UniProtKB-EC"/>
</dbReference>
<keyword evidence="7" id="KW-0547">Nucleotide-binding</keyword>
<evidence type="ECO:0000256" key="4">
    <source>
        <dbReference type="ARBA" id="ARBA00022679"/>
    </source>
</evidence>
<comment type="pathway">
    <text evidence="13">Pyrimidine metabolism.</text>
</comment>
<evidence type="ECO:0000256" key="14">
    <source>
        <dbReference type="PROSITE-ProRule" id="PRU00708"/>
    </source>
</evidence>
<dbReference type="Pfam" id="PF00265">
    <property type="entry name" value="TK"/>
    <property type="match status" value="1"/>
</dbReference>
<evidence type="ECO:0000256" key="13">
    <source>
        <dbReference type="ARBA" id="ARBA00060693"/>
    </source>
</evidence>
<evidence type="ECO:0000256" key="8">
    <source>
        <dbReference type="ARBA" id="ARBA00022777"/>
    </source>
</evidence>
<dbReference type="FunFam" id="1.25.40.10:FF:000090">
    <property type="entry name" value="Pentatricopeptide repeat-containing protein, chloroplastic"/>
    <property type="match status" value="1"/>
</dbReference>
<reference evidence="15" key="1">
    <citation type="submission" date="2016-11" db="EMBL/GenBank/DDBJ databases">
        <title>The genome of Nicotiana attenuata.</title>
        <authorList>
            <person name="Xu S."/>
            <person name="Brockmoeller T."/>
            <person name="Gaquerel E."/>
            <person name="Navarro A."/>
            <person name="Kuhl H."/>
            <person name="Gase K."/>
            <person name="Ling Z."/>
            <person name="Zhou W."/>
            <person name="Kreitzer C."/>
            <person name="Stanke M."/>
            <person name="Tang H."/>
            <person name="Lyons E."/>
            <person name="Pandey P."/>
            <person name="Pandey S.P."/>
            <person name="Timmermann B."/>
            <person name="Baldwin I.T."/>
        </authorList>
    </citation>
    <scope>NUCLEOTIDE SEQUENCE [LARGE SCALE GENOMIC DNA]</scope>
    <source>
        <strain evidence="15">UT</strain>
    </source>
</reference>
<dbReference type="GO" id="GO:0042802">
    <property type="term" value="F:identical protein binding"/>
    <property type="evidence" value="ECO:0007669"/>
    <property type="project" value="UniProtKB-ARBA"/>
</dbReference>
<dbReference type="GO" id="GO:0071897">
    <property type="term" value="P:DNA biosynthetic process"/>
    <property type="evidence" value="ECO:0007669"/>
    <property type="project" value="UniProtKB-KW"/>
</dbReference>
<dbReference type="InterPro" id="IPR011990">
    <property type="entry name" value="TPR-like_helical_dom_sf"/>
</dbReference>
<feature type="repeat" description="PPR" evidence="14">
    <location>
        <begin position="223"/>
        <end position="257"/>
    </location>
</feature>
<dbReference type="FunFam" id="3.40.50.300:FF:000948">
    <property type="entry name" value="Thymidine kinase"/>
    <property type="match status" value="1"/>
</dbReference>
<proteinExistence type="inferred from homology"/>
<dbReference type="InterPro" id="IPR046960">
    <property type="entry name" value="PPR_At4g14850-like_plant"/>
</dbReference>
<dbReference type="PROSITE" id="PS00603">
    <property type="entry name" value="TK_CELLULAR_TYPE"/>
    <property type="match status" value="1"/>
</dbReference>
<dbReference type="InterPro" id="IPR046848">
    <property type="entry name" value="E_motif"/>
</dbReference>
<dbReference type="SUPFAM" id="SSF57716">
    <property type="entry name" value="Glucocorticoid receptor-like (DNA-binding domain)"/>
    <property type="match status" value="1"/>
</dbReference>
<dbReference type="FunFam" id="3.30.60.20:FF:000051">
    <property type="entry name" value="Thymidine kinase"/>
    <property type="match status" value="1"/>
</dbReference>
<keyword evidence="9" id="KW-0862">Zinc</keyword>
<dbReference type="EC" id="2.7.1.21" evidence="2"/>
<evidence type="ECO:0000256" key="1">
    <source>
        <dbReference type="ARBA" id="ARBA00007587"/>
    </source>
</evidence>
<protein>
    <recommendedName>
        <fullName evidence="2">thymidine kinase</fullName>
        <ecNumber evidence="2">2.7.1.21</ecNumber>
    </recommendedName>
</protein>
<dbReference type="Gene3D" id="3.40.50.300">
    <property type="entry name" value="P-loop containing nucleotide triphosphate hydrolases"/>
    <property type="match status" value="2"/>
</dbReference>
<evidence type="ECO:0000256" key="5">
    <source>
        <dbReference type="ARBA" id="ARBA00022723"/>
    </source>
</evidence>
<evidence type="ECO:0000256" key="6">
    <source>
        <dbReference type="ARBA" id="ARBA00022737"/>
    </source>
</evidence>
<dbReference type="InterPro" id="IPR001267">
    <property type="entry name" value="Thymidine_kinase"/>
</dbReference>
<comment type="caution">
    <text evidence="15">The sequence shown here is derived from an EMBL/GenBank/DDBJ whole genome shotgun (WGS) entry which is preliminary data.</text>
</comment>
<keyword evidence="10" id="KW-0067">ATP-binding</keyword>
<dbReference type="Pfam" id="PF20431">
    <property type="entry name" value="E_motif"/>
    <property type="match status" value="1"/>
</dbReference>
<organism evidence="15 16">
    <name type="scientific">Nicotiana attenuata</name>
    <name type="common">Coyote tobacco</name>
    <dbReference type="NCBI Taxonomy" id="49451"/>
    <lineage>
        <taxon>Eukaryota</taxon>
        <taxon>Viridiplantae</taxon>
        <taxon>Streptophyta</taxon>
        <taxon>Embryophyta</taxon>
        <taxon>Tracheophyta</taxon>
        <taxon>Spermatophyta</taxon>
        <taxon>Magnoliopsida</taxon>
        <taxon>eudicotyledons</taxon>
        <taxon>Gunneridae</taxon>
        <taxon>Pentapetalae</taxon>
        <taxon>asterids</taxon>
        <taxon>lamiids</taxon>
        <taxon>Solanales</taxon>
        <taxon>Solanaceae</taxon>
        <taxon>Nicotianoideae</taxon>
        <taxon>Nicotianeae</taxon>
        <taxon>Nicotiana</taxon>
    </lineage>
</organism>
<evidence type="ECO:0000313" key="16">
    <source>
        <dbReference type="Proteomes" id="UP000187609"/>
    </source>
</evidence>
<keyword evidence="4" id="KW-0808">Transferase</keyword>
<dbReference type="PANTHER" id="PTHR47926">
    <property type="entry name" value="PENTATRICOPEPTIDE REPEAT-CONTAINING PROTEIN"/>
    <property type="match status" value="1"/>
</dbReference>
<dbReference type="PROSITE" id="PS51375">
    <property type="entry name" value="PPR"/>
    <property type="match status" value="3"/>
</dbReference>
<dbReference type="SUPFAM" id="SSF52540">
    <property type="entry name" value="P-loop containing nucleoside triphosphate hydrolases"/>
    <property type="match status" value="1"/>
</dbReference>
<evidence type="ECO:0000256" key="2">
    <source>
        <dbReference type="ARBA" id="ARBA00012118"/>
    </source>
</evidence>
<comment type="catalytic activity">
    <reaction evidence="12">
        <text>thymidine + ATP = dTMP + ADP + H(+)</text>
        <dbReference type="Rhea" id="RHEA:19129"/>
        <dbReference type="ChEBI" id="CHEBI:15378"/>
        <dbReference type="ChEBI" id="CHEBI:17748"/>
        <dbReference type="ChEBI" id="CHEBI:30616"/>
        <dbReference type="ChEBI" id="CHEBI:63528"/>
        <dbReference type="ChEBI" id="CHEBI:456216"/>
        <dbReference type="EC" id="2.7.1.21"/>
    </reaction>
</comment>
<comment type="pathway">
    <text evidence="11">Purine metabolism.</text>
</comment>
<dbReference type="Gene3D" id="3.30.60.20">
    <property type="match status" value="1"/>
</dbReference>
<dbReference type="PANTHER" id="PTHR47926:SF347">
    <property type="entry name" value="PENTATRICOPEPTIDE REPEAT-CONTAINING PROTEIN"/>
    <property type="match status" value="1"/>
</dbReference>
<evidence type="ECO:0000256" key="9">
    <source>
        <dbReference type="ARBA" id="ARBA00022833"/>
    </source>
</evidence>
<dbReference type="Gene3D" id="1.25.40.10">
    <property type="entry name" value="Tetratricopeptide repeat domain"/>
    <property type="match status" value="3"/>
</dbReference>
<keyword evidence="3" id="KW-0237">DNA synthesis</keyword>
<dbReference type="NCBIfam" id="TIGR00756">
    <property type="entry name" value="PPR"/>
    <property type="match status" value="2"/>
</dbReference>
<dbReference type="InterPro" id="IPR002885">
    <property type="entry name" value="PPR_rpt"/>
</dbReference>
<evidence type="ECO:0000256" key="10">
    <source>
        <dbReference type="ARBA" id="ARBA00022840"/>
    </source>
</evidence>
<dbReference type="InterPro" id="IPR027417">
    <property type="entry name" value="P-loop_NTPase"/>
</dbReference>
<dbReference type="GO" id="GO:0006950">
    <property type="term" value="P:response to stress"/>
    <property type="evidence" value="ECO:0007669"/>
    <property type="project" value="UniProtKB-ARBA"/>
</dbReference>
<dbReference type="AlphaFoldDB" id="A0A314L7Y3"/>
<keyword evidence="8" id="KW-0418">Kinase</keyword>
<keyword evidence="5" id="KW-0479">Metal-binding</keyword>
<feature type="repeat" description="PPR" evidence="14">
    <location>
        <begin position="324"/>
        <end position="358"/>
    </location>
</feature>
<evidence type="ECO:0000256" key="11">
    <source>
        <dbReference type="ARBA" id="ARBA00025704"/>
    </source>
</evidence>
<dbReference type="Proteomes" id="UP000187609">
    <property type="component" value="Unassembled WGS sequence"/>
</dbReference>
<dbReference type="FunFam" id="1.25.40.10:FF:000341">
    <property type="entry name" value="Pentatricopeptide repeat-containing protein chloroplastic"/>
    <property type="match status" value="1"/>
</dbReference>
<dbReference type="Gramene" id="OIT37678">
    <property type="protein sequence ID" value="OIT37678"/>
    <property type="gene ID" value="A4A49_30361"/>
</dbReference>
<dbReference type="GO" id="GO:0046872">
    <property type="term" value="F:metal ion binding"/>
    <property type="evidence" value="ECO:0007669"/>
    <property type="project" value="UniProtKB-KW"/>
</dbReference>
<dbReference type="EMBL" id="MJEQ01000283">
    <property type="protein sequence ID" value="OIT37678.1"/>
    <property type="molecule type" value="Genomic_DNA"/>
</dbReference>
<evidence type="ECO:0000256" key="3">
    <source>
        <dbReference type="ARBA" id="ARBA00022634"/>
    </source>
</evidence>
<dbReference type="GO" id="GO:0009451">
    <property type="term" value="P:RNA modification"/>
    <property type="evidence" value="ECO:0007669"/>
    <property type="project" value="InterPro"/>
</dbReference>
<feature type="repeat" description="PPR" evidence="14">
    <location>
        <begin position="359"/>
        <end position="394"/>
    </location>
</feature>
<gene>
    <name evidence="15" type="primary">PCMP-E12_1</name>
    <name evidence="15" type="ORF">A4A49_30361</name>
</gene>
<dbReference type="Pfam" id="PF13041">
    <property type="entry name" value="PPR_2"/>
    <property type="match status" value="2"/>
</dbReference>
<dbReference type="GO" id="GO:0003723">
    <property type="term" value="F:RNA binding"/>
    <property type="evidence" value="ECO:0007669"/>
    <property type="project" value="InterPro"/>
</dbReference>
<evidence type="ECO:0000256" key="7">
    <source>
        <dbReference type="ARBA" id="ARBA00022741"/>
    </source>
</evidence>
<dbReference type="SMR" id="A0A314L7Y3"/>
<comment type="similarity">
    <text evidence="1">Belongs to the thymidine kinase family.</text>
</comment>
<keyword evidence="16" id="KW-1185">Reference proteome</keyword>
<name>A0A314L7Y3_NICAT</name>
<keyword evidence="6" id="KW-0677">Repeat</keyword>
<evidence type="ECO:0000313" key="15">
    <source>
        <dbReference type="EMBL" id="OIT37678.1"/>
    </source>
</evidence>
<dbReference type="GO" id="GO:0005524">
    <property type="term" value="F:ATP binding"/>
    <property type="evidence" value="ECO:0007669"/>
    <property type="project" value="UniProtKB-KW"/>
</dbReference>
<sequence>MLTLSRMKSLLYPILSRPPTAPLSFCFHFQEPIFVCRRYGVLSTFKNQPISVQTLNPMNKVSSFRCSTVPNHNQIRVLHSEVSGSDSGEVHVIVGPMFAGKTTTLLKRIKSESSNGSFQANGVKNSLYLDETIKGLCFSGRVAEAVGILCRSGVQVESETYSLVLQECIFRQAYKKGKRVHWQMIVVGFVPNEYLTIKLLILYAKAGDLDTAHIIFDKLQFKCLVSWNAMIAGYVQKGMEEIGLSLYHNMKQRGVLPDQYTFASVFRACASLAVLEQGKQAHVLLIKSQISGNIVVNSALMDMYFKCSCPSDGYLVFSKSLERNVITWTALISGYGQNGRIKDVLESFHRMIDEGFRPNHITFLAVLSACSHGGLVDRGKEYFSLMMRDFGLRPRGKHYAAIVDLLGRAGRLQEAHEFVINSRCGEHPVLWGALLGACKIHGDIEMVKLAARNFFDLEPENAGKYVVLSNAYASFGLWNNVAEVRRLMKDSGVKKEPGYSMIEVQRQTHFFFMEHNAHEQTVSTATRWCISASRGLLFASMRNKDSRLSDVHMSSSDLIAMLFPPLCRSVAIIKSDKDTRYGLNSIVTHDGDRLPCWPLANLSSFKQRCGSEAYSKLEVIGIDEAQFFEDLYDFCTEAADHDGKIVIVAGLDGDYLRRSFGSVLDIIPIADTVTKLTSRCELCGKRASFTLRKTEETRTELIAGADVYMPVCRKHYVSGQVVKEATRSVLESQKVQCSSVL</sequence>
<evidence type="ECO:0000256" key="12">
    <source>
        <dbReference type="ARBA" id="ARBA00048254"/>
    </source>
</evidence>
<accession>A0A314L7Y3</accession>
<dbReference type="InterPro" id="IPR020633">
    <property type="entry name" value="Thymidine_kinase_CS"/>
</dbReference>